<organism evidence="2 3">
    <name type="scientific">Aspergillus transmontanensis</name>
    <dbReference type="NCBI Taxonomy" id="1034304"/>
    <lineage>
        <taxon>Eukaryota</taxon>
        <taxon>Fungi</taxon>
        <taxon>Dikarya</taxon>
        <taxon>Ascomycota</taxon>
        <taxon>Pezizomycotina</taxon>
        <taxon>Eurotiomycetes</taxon>
        <taxon>Eurotiomycetidae</taxon>
        <taxon>Eurotiales</taxon>
        <taxon>Aspergillaceae</taxon>
        <taxon>Aspergillus</taxon>
        <taxon>Aspergillus subgen. Circumdati</taxon>
    </lineage>
</organism>
<name>A0A5N6VJI6_9EURO</name>
<dbReference type="AlphaFoldDB" id="A0A5N6VJI6"/>
<evidence type="ECO:0000313" key="3">
    <source>
        <dbReference type="Proteomes" id="UP000325433"/>
    </source>
</evidence>
<sequence>MWFVKVSTVVSCCWLLLVVVVSLGELEKYFDGNGFEALKLILGTRKQYFYESLQIMRNVLMLNIKGQSLYGYAMLLYKV</sequence>
<feature type="signal peptide" evidence="1">
    <location>
        <begin position="1"/>
        <end position="24"/>
    </location>
</feature>
<protein>
    <submittedName>
        <fullName evidence="2">Uncharacterized protein</fullName>
    </submittedName>
</protein>
<proteinExistence type="predicted"/>
<gene>
    <name evidence="2" type="ORF">BDV41DRAFT_510194</name>
</gene>
<keyword evidence="1" id="KW-0732">Signal</keyword>
<evidence type="ECO:0000313" key="2">
    <source>
        <dbReference type="EMBL" id="KAE8308339.1"/>
    </source>
</evidence>
<accession>A0A5N6VJI6</accession>
<keyword evidence="3" id="KW-1185">Reference proteome</keyword>
<feature type="chain" id="PRO_5025067058" evidence="1">
    <location>
        <begin position="25"/>
        <end position="79"/>
    </location>
</feature>
<evidence type="ECO:0000256" key="1">
    <source>
        <dbReference type="SAM" id="SignalP"/>
    </source>
</evidence>
<dbReference type="EMBL" id="ML738386">
    <property type="protein sequence ID" value="KAE8308339.1"/>
    <property type="molecule type" value="Genomic_DNA"/>
</dbReference>
<reference evidence="3" key="1">
    <citation type="submission" date="2019-04" db="EMBL/GenBank/DDBJ databases">
        <title>Friends and foes A comparative genomics studyof 23 Aspergillus species from section Flavi.</title>
        <authorList>
            <consortium name="DOE Joint Genome Institute"/>
            <person name="Kjaerbolling I."/>
            <person name="Vesth T."/>
            <person name="Frisvad J.C."/>
            <person name="Nybo J.L."/>
            <person name="Theobald S."/>
            <person name="Kildgaard S."/>
            <person name="Isbrandt T."/>
            <person name="Kuo A."/>
            <person name="Sato A."/>
            <person name="Lyhne E.K."/>
            <person name="Kogle M.E."/>
            <person name="Wiebenga A."/>
            <person name="Kun R.S."/>
            <person name="Lubbers R.J."/>
            <person name="Makela M.R."/>
            <person name="Barry K."/>
            <person name="Chovatia M."/>
            <person name="Clum A."/>
            <person name="Daum C."/>
            <person name="Haridas S."/>
            <person name="He G."/>
            <person name="LaButti K."/>
            <person name="Lipzen A."/>
            <person name="Mondo S."/>
            <person name="Riley R."/>
            <person name="Salamov A."/>
            <person name="Simmons B.A."/>
            <person name="Magnuson J.K."/>
            <person name="Henrissat B."/>
            <person name="Mortensen U.H."/>
            <person name="Larsen T.O."/>
            <person name="Devries R.P."/>
            <person name="Grigoriev I.V."/>
            <person name="Machida M."/>
            <person name="Baker S.E."/>
            <person name="Andersen M.R."/>
        </authorList>
    </citation>
    <scope>NUCLEOTIDE SEQUENCE [LARGE SCALE GENOMIC DNA]</scope>
    <source>
        <strain evidence="3">CBS 130015</strain>
    </source>
</reference>
<dbReference type="Proteomes" id="UP000325433">
    <property type="component" value="Unassembled WGS sequence"/>
</dbReference>